<evidence type="ECO:0000256" key="10">
    <source>
        <dbReference type="SAM" id="MobiDB-lite"/>
    </source>
</evidence>
<evidence type="ECO:0000313" key="18">
    <source>
        <dbReference type="Proteomes" id="UP000094389"/>
    </source>
</evidence>
<dbReference type="SUPFAM" id="SSF50249">
    <property type="entry name" value="Nucleic acid-binding proteins"/>
    <property type="match status" value="4"/>
</dbReference>
<proteinExistence type="inferred from homology"/>
<keyword evidence="18" id="KW-1185">Reference proteome</keyword>
<dbReference type="OMA" id="DQCDAFY"/>
<evidence type="ECO:0000259" key="13">
    <source>
        <dbReference type="Pfam" id="PF08646"/>
    </source>
</evidence>
<dbReference type="FunFam" id="2.40.50.140:FF:000090">
    <property type="entry name" value="Replication protein A subunit"/>
    <property type="match status" value="1"/>
</dbReference>
<evidence type="ECO:0000256" key="4">
    <source>
        <dbReference type="ARBA" id="ARBA00022723"/>
    </source>
</evidence>
<evidence type="ECO:0000256" key="3">
    <source>
        <dbReference type="ARBA" id="ARBA00022705"/>
    </source>
</evidence>
<dbReference type="EMBL" id="CDQK01000007">
    <property type="protein sequence ID" value="CEP24825.1"/>
    <property type="molecule type" value="Genomic_DNA"/>
</dbReference>
<dbReference type="GO" id="GO:0008270">
    <property type="term" value="F:zinc ion binding"/>
    <property type="evidence" value="ECO:0007669"/>
    <property type="project" value="UniProtKB-KW"/>
</dbReference>
<evidence type="ECO:0000313" key="15">
    <source>
        <dbReference type="EMBL" id="CEP24825.1"/>
    </source>
</evidence>
<dbReference type="GO" id="GO:0000781">
    <property type="term" value="C:chromosome, telomeric region"/>
    <property type="evidence" value="ECO:0007669"/>
    <property type="project" value="UniProtKB-ARBA"/>
</dbReference>
<dbReference type="CDD" id="cd04476">
    <property type="entry name" value="RPA1_DBD_C"/>
    <property type="match status" value="1"/>
</dbReference>
<keyword evidence="7 9" id="KW-0238">DNA-binding</keyword>
<comment type="subunit">
    <text evidence="9">Component of the heterotrimeric canonical replication protein A complex (RPA).</text>
</comment>
<keyword evidence="3 9" id="KW-0235">DNA replication</keyword>
<keyword evidence="4 9" id="KW-0479">Metal-binding</keyword>
<gene>
    <name evidence="15" type="ORF">BN1211_5749</name>
    <name evidence="16" type="ORF">CYBJADRAFT_169557</name>
</gene>
<dbReference type="GO" id="GO:0006260">
    <property type="term" value="P:DNA replication"/>
    <property type="evidence" value="ECO:0007669"/>
    <property type="project" value="UniProtKB-KW"/>
</dbReference>
<dbReference type="Proteomes" id="UP000038830">
    <property type="component" value="Unassembled WGS sequence"/>
</dbReference>
<dbReference type="Pfam" id="PF16900">
    <property type="entry name" value="REPA_OB_2"/>
    <property type="match status" value="1"/>
</dbReference>
<feature type="domain" description="Replication factor A C-terminal" evidence="13">
    <location>
        <begin position="468"/>
        <end position="612"/>
    </location>
</feature>
<evidence type="ECO:0000256" key="8">
    <source>
        <dbReference type="ARBA" id="ARBA00023242"/>
    </source>
</evidence>
<feature type="domain" description="Replication protein A 70 kDa DNA-binding subunit B/D first OB fold" evidence="11">
    <location>
        <begin position="195"/>
        <end position="298"/>
    </location>
</feature>
<dbReference type="Proteomes" id="UP000094389">
    <property type="component" value="Unassembled WGS sequence"/>
</dbReference>
<evidence type="ECO:0000256" key="9">
    <source>
        <dbReference type="RuleBase" id="RU364130"/>
    </source>
</evidence>
<feature type="domain" description="Replication factor-A protein 1 N-terminal" evidence="12">
    <location>
        <begin position="26"/>
        <end position="106"/>
    </location>
</feature>
<comment type="similarity">
    <text evidence="2 9">Belongs to the replication factor A protein 1 family.</text>
</comment>
<dbReference type="OrthoDB" id="1751331at2759"/>
<keyword evidence="8 9" id="KW-0539">Nucleus</keyword>
<evidence type="ECO:0000256" key="6">
    <source>
        <dbReference type="ARBA" id="ARBA00022833"/>
    </source>
</evidence>
<evidence type="ECO:0000259" key="12">
    <source>
        <dbReference type="Pfam" id="PF04057"/>
    </source>
</evidence>
<dbReference type="STRING" id="983966.A0A0H5C8Y2"/>
<dbReference type="EMBL" id="KV453942">
    <property type="protein sequence ID" value="ODV71343.1"/>
    <property type="molecule type" value="Genomic_DNA"/>
</dbReference>
<dbReference type="AlphaFoldDB" id="A0A0H5C8Y2"/>
<protein>
    <recommendedName>
        <fullName evidence="9">Replication protein A subunit</fullName>
    </recommendedName>
</protein>
<dbReference type="Pfam" id="PF08646">
    <property type="entry name" value="Rep_fac-A_C"/>
    <property type="match status" value="1"/>
</dbReference>
<comment type="function">
    <text evidence="9">As part of the replication protein A (RPA/RP-A), a single-stranded DNA-binding heterotrimeric complex, may play an essential role in DNA replication, recombination and repair. Binds and stabilizes single-stranded DNA intermediates, preventing complementary DNA reannealing and recruiting different proteins involved in DNA metabolism.</text>
</comment>
<feature type="region of interest" description="Disordered" evidence="10">
    <location>
        <begin position="176"/>
        <end position="196"/>
    </location>
</feature>
<dbReference type="GO" id="GO:0003697">
    <property type="term" value="F:single-stranded DNA binding"/>
    <property type="evidence" value="ECO:0007669"/>
    <property type="project" value="UniProtKB-ARBA"/>
</dbReference>
<dbReference type="GO" id="GO:0005662">
    <property type="term" value="C:DNA replication factor A complex"/>
    <property type="evidence" value="ECO:0007669"/>
    <property type="project" value="UniProtKB-ARBA"/>
</dbReference>
<dbReference type="InterPro" id="IPR031657">
    <property type="entry name" value="REPA_OB_2"/>
</dbReference>
<comment type="subcellular location">
    <subcellularLocation>
        <location evidence="1 9">Nucleus</location>
    </subcellularLocation>
</comment>
<reference evidence="16 18" key="3">
    <citation type="journal article" date="2016" name="Proc. Natl. Acad. Sci. U.S.A.">
        <title>Comparative genomics of biotechnologically important yeasts.</title>
        <authorList>
            <person name="Riley R."/>
            <person name="Haridas S."/>
            <person name="Wolfe K.H."/>
            <person name="Lopes M.R."/>
            <person name="Hittinger C.T."/>
            <person name="Goeker M."/>
            <person name="Salamov A.A."/>
            <person name="Wisecaver J.H."/>
            <person name="Long T.M."/>
            <person name="Calvey C.H."/>
            <person name="Aerts A.L."/>
            <person name="Barry K.W."/>
            <person name="Choi C."/>
            <person name="Clum A."/>
            <person name="Coughlan A.Y."/>
            <person name="Deshpande S."/>
            <person name="Douglass A.P."/>
            <person name="Hanson S.J."/>
            <person name="Klenk H.-P."/>
            <person name="LaButti K.M."/>
            <person name="Lapidus A."/>
            <person name="Lindquist E.A."/>
            <person name="Lipzen A.M."/>
            <person name="Meier-Kolthoff J.P."/>
            <person name="Ohm R.A."/>
            <person name="Otillar R.P."/>
            <person name="Pangilinan J.L."/>
            <person name="Peng Y."/>
            <person name="Rokas A."/>
            <person name="Rosa C.A."/>
            <person name="Scheuner C."/>
            <person name="Sibirny A.A."/>
            <person name="Slot J.C."/>
            <person name="Stielow J.B."/>
            <person name="Sun H."/>
            <person name="Kurtzman C.P."/>
            <person name="Blackwell M."/>
            <person name="Grigoriev I.V."/>
            <person name="Jeffries T.W."/>
        </authorList>
    </citation>
    <scope>NUCLEOTIDE SEQUENCE [LARGE SCALE GENOMIC DNA]</scope>
    <source>
        <strain evidence="18">ATCC 18201 / CBS 1600 / BCRC 20928 / JCM 3617 / NBRC 0987 / NRRL Y-1542</strain>
        <strain evidence="16">NRRL Y-1542</strain>
    </source>
</reference>
<evidence type="ECO:0000259" key="14">
    <source>
        <dbReference type="Pfam" id="PF16900"/>
    </source>
</evidence>
<dbReference type="CDD" id="cd04474">
    <property type="entry name" value="RPA1_DBD_A"/>
    <property type="match status" value="1"/>
</dbReference>
<dbReference type="PANTHER" id="PTHR47165:SF4">
    <property type="entry name" value="OS03G0429900 PROTEIN"/>
    <property type="match status" value="1"/>
</dbReference>
<name>A0A0H5C8Y2_CYBJN</name>
<dbReference type="Gene3D" id="2.40.50.140">
    <property type="entry name" value="Nucleic acid-binding proteins"/>
    <property type="match status" value="4"/>
</dbReference>
<feature type="compositionally biased region" description="Low complexity" evidence="10">
    <location>
        <begin position="176"/>
        <end position="192"/>
    </location>
</feature>
<evidence type="ECO:0000256" key="7">
    <source>
        <dbReference type="ARBA" id="ARBA00023125"/>
    </source>
</evidence>
<dbReference type="Pfam" id="PF04057">
    <property type="entry name" value="Rep-A_N"/>
    <property type="match status" value="1"/>
</dbReference>
<accession>A0A1E4RVN7</accession>
<evidence type="ECO:0000256" key="1">
    <source>
        <dbReference type="ARBA" id="ARBA00004123"/>
    </source>
</evidence>
<dbReference type="InterPro" id="IPR012340">
    <property type="entry name" value="NA-bd_OB-fold"/>
</dbReference>
<dbReference type="InterPro" id="IPR013955">
    <property type="entry name" value="Rep_factor-A_C"/>
</dbReference>
<dbReference type="GO" id="GO:0006281">
    <property type="term" value="P:DNA repair"/>
    <property type="evidence" value="ECO:0007669"/>
    <property type="project" value="InterPro"/>
</dbReference>
<dbReference type="InterPro" id="IPR003871">
    <property type="entry name" value="RFA1B/D_OB_1st"/>
</dbReference>
<dbReference type="CDD" id="cd04475">
    <property type="entry name" value="RPA1_DBD_B"/>
    <property type="match status" value="1"/>
</dbReference>
<dbReference type="GO" id="GO:0006310">
    <property type="term" value="P:DNA recombination"/>
    <property type="evidence" value="ECO:0007669"/>
    <property type="project" value="InterPro"/>
</dbReference>
<evidence type="ECO:0000256" key="2">
    <source>
        <dbReference type="ARBA" id="ARBA00005690"/>
    </source>
</evidence>
<dbReference type="Pfam" id="PF02721">
    <property type="entry name" value="DUF223"/>
    <property type="match status" value="1"/>
</dbReference>
<dbReference type="InterPro" id="IPR004591">
    <property type="entry name" value="Rfa1"/>
</dbReference>
<keyword evidence="5 9" id="KW-0863">Zinc-finger</keyword>
<dbReference type="InterPro" id="IPR007199">
    <property type="entry name" value="Rep_factor-A_N"/>
</dbReference>
<evidence type="ECO:0000313" key="17">
    <source>
        <dbReference type="Proteomes" id="UP000038830"/>
    </source>
</evidence>
<organism evidence="15 17">
    <name type="scientific">Cyberlindnera jadinii (strain ATCC 18201 / CBS 1600 / BCRC 20928 / JCM 3617 / NBRC 0987 / NRRL Y-1542)</name>
    <name type="common">Torula yeast</name>
    <name type="synonym">Candida utilis</name>
    <dbReference type="NCBI Taxonomy" id="983966"/>
    <lineage>
        <taxon>Eukaryota</taxon>
        <taxon>Fungi</taxon>
        <taxon>Dikarya</taxon>
        <taxon>Ascomycota</taxon>
        <taxon>Saccharomycotina</taxon>
        <taxon>Saccharomycetes</taxon>
        <taxon>Phaffomycetales</taxon>
        <taxon>Phaffomycetaceae</taxon>
        <taxon>Cyberlindnera</taxon>
    </lineage>
</organism>
<accession>A0A0H5C8Y2</accession>
<dbReference type="PANTHER" id="PTHR47165">
    <property type="entry name" value="OS03G0429900 PROTEIN"/>
    <property type="match status" value="1"/>
</dbReference>
<dbReference type="FunFam" id="2.40.50.140:FF:000041">
    <property type="entry name" value="Replication protein A subunit"/>
    <property type="match status" value="1"/>
</dbReference>
<keyword evidence="6 9" id="KW-0862">Zinc</keyword>
<sequence length="622" mass="69952">MTEYKFDTDVLKLLFSKKEFWQKRDPITLQVLNVKVITNDAGNRLRLILSDGVHSTQAVIRPEAVQYCTDNGLKKSSIVTLESYEIERMGKDNKHVIIISSLTILQSTANKVGGKVEPLDEYFLHHPDEDLYQGSEAEATPIPDSGTTTPAPQQLPAKNVVAAAAPVVTVPKTNIISTSSSTSKPNQKKPSNMYNLDQLSPYQNSWTIKVRVSYKGEMRTWSNQKGEGRLFSVNFMDQTDEIRASAFNEVADKFYNFLQEGKVYYVSKARIQPSKPQFSNLSHPYELALDRDTVIEECTDNDGVPKINFKFVKLNKVQDLESDSIIDVVGVIKEVNPAFQITSRAGKSYDRRDITIVDDSQFAISLGLWNKAAVDFDIPQGTVIAVKGAKVSDFNGKTLSMTPSGTISANPDAPEAYSLKGWYDAQGRNEDFHSLKTEMTSKKTSIEDRKLIIDAQNEEIGMGDKPAFFSIKASVNFVKTDNFSYPACSSEGCNKKVIEQHDGTWRCEKCDINHAVPLYRYILTVSVLDQSGQLWLTMFEDQAKQFLGVSANDLVKFKEEENDKFVQIVSAVQMKEFEFRIRARQDNYNGQVRIRYNAVSINTIDYSAEAVYLVDKFDKLLG</sequence>
<reference evidence="15" key="1">
    <citation type="submission" date="2014-12" db="EMBL/GenBank/DDBJ databases">
        <authorList>
            <person name="Jaenicke S."/>
        </authorList>
    </citation>
    <scope>NUCLEOTIDE SEQUENCE [LARGE SCALE GENOMIC DNA]</scope>
    <source>
        <strain evidence="15">CBS1600</strain>
    </source>
</reference>
<evidence type="ECO:0000256" key="5">
    <source>
        <dbReference type="ARBA" id="ARBA00022771"/>
    </source>
</evidence>
<dbReference type="GO" id="GO:0007004">
    <property type="term" value="P:telomere maintenance via telomerase"/>
    <property type="evidence" value="ECO:0007669"/>
    <property type="project" value="UniProtKB-ARBA"/>
</dbReference>
<evidence type="ECO:0000259" key="11">
    <source>
        <dbReference type="Pfam" id="PF02721"/>
    </source>
</evidence>
<reference evidence="17" key="2">
    <citation type="journal article" date="2015" name="J. Biotechnol.">
        <title>The structure of the Cyberlindnera jadinii genome and its relation to Candida utilis analyzed by the occurrence of single nucleotide polymorphisms.</title>
        <authorList>
            <person name="Rupp O."/>
            <person name="Brinkrolf K."/>
            <person name="Buerth C."/>
            <person name="Kunigo M."/>
            <person name="Schneider J."/>
            <person name="Jaenicke S."/>
            <person name="Goesmann A."/>
            <person name="Puehler A."/>
            <person name="Jaeger K.-E."/>
            <person name="Ernst J.F."/>
        </authorList>
    </citation>
    <scope>NUCLEOTIDE SEQUENCE [LARGE SCALE GENOMIC DNA]</scope>
    <source>
        <strain evidence="17">ATCC 18201 / CBS 1600 / BCRC 20928 / JCM 3617 / NBRC 0987 / NRRL Y-1542</strain>
    </source>
</reference>
<evidence type="ECO:0000313" key="16">
    <source>
        <dbReference type="EMBL" id="ODV71343.1"/>
    </source>
</evidence>
<dbReference type="NCBIfam" id="TIGR00617">
    <property type="entry name" value="rpa1"/>
    <property type="match status" value="1"/>
</dbReference>
<dbReference type="FunFam" id="2.40.50.140:FF:000064">
    <property type="entry name" value="Replication protein A subunit"/>
    <property type="match status" value="1"/>
</dbReference>
<feature type="domain" description="Replication protein A OB" evidence="14">
    <location>
        <begin position="314"/>
        <end position="410"/>
    </location>
</feature>
<dbReference type="InterPro" id="IPR047192">
    <property type="entry name" value="Euk_RPA1_DBD_C"/>
</dbReference>